<dbReference type="Proteomes" id="UP000182652">
    <property type="component" value="Unassembled WGS sequence"/>
</dbReference>
<gene>
    <name evidence="1" type="ORF">SAMN04489745_3162</name>
</gene>
<protein>
    <submittedName>
        <fullName evidence="1">Uncharacterized protein</fullName>
    </submittedName>
</protein>
<organism evidence="1 2">
    <name type="scientific">Arthrobacter woluwensis</name>
    <dbReference type="NCBI Taxonomy" id="156980"/>
    <lineage>
        <taxon>Bacteria</taxon>
        <taxon>Bacillati</taxon>
        <taxon>Actinomycetota</taxon>
        <taxon>Actinomycetes</taxon>
        <taxon>Micrococcales</taxon>
        <taxon>Micrococcaceae</taxon>
        <taxon>Arthrobacter</taxon>
    </lineage>
</organism>
<dbReference type="STRING" id="156980.SAMN04489745_3162"/>
<sequence length="104" mass="10572">MAGRDDVAGRTGDVVLAGTDIPAATTSAPGAMSAADKAKLNGSAPSRSLARSACGMERWRSIFVEPLAGETKITIALVPKYTGANVTITTTAYTSMGTVLPSAR</sequence>
<dbReference type="EMBL" id="FNSN01000003">
    <property type="protein sequence ID" value="SEC55410.1"/>
    <property type="molecule type" value="Genomic_DNA"/>
</dbReference>
<name>A0A1H4TGP2_9MICC</name>
<dbReference type="RefSeq" id="WP_074784394.1">
    <property type="nucleotide sequence ID" value="NZ_FNSN01000003.1"/>
</dbReference>
<evidence type="ECO:0000313" key="2">
    <source>
        <dbReference type="Proteomes" id="UP000182652"/>
    </source>
</evidence>
<proteinExistence type="predicted"/>
<dbReference type="AlphaFoldDB" id="A0A1H4TGP2"/>
<keyword evidence="2" id="KW-1185">Reference proteome</keyword>
<evidence type="ECO:0000313" key="1">
    <source>
        <dbReference type="EMBL" id="SEC55410.1"/>
    </source>
</evidence>
<accession>A0A1H4TGP2</accession>
<reference evidence="1 2" key="1">
    <citation type="submission" date="2016-10" db="EMBL/GenBank/DDBJ databases">
        <authorList>
            <person name="de Groot N.N."/>
        </authorList>
    </citation>
    <scope>NUCLEOTIDE SEQUENCE [LARGE SCALE GENOMIC DNA]</scope>
    <source>
        <strain evidence="1 2">DSM 10495</strain>
    </source>
</reference>